<dbReference type="EMBL" id="AP023367">
    <property type="protein sequence ID" value="BCJ93057.1"/>
    <property type="molecule type" value="Genomic_DNA"/>
</dbReference>
<evidence type="ECO:0000313" key="2">
    <source>
        <dbReference type="Proteomes" id="UP000515561"/>
    </source>
</evidence>
<accession>A0A6S6QYV6</accession>
<dbReference type="KEGG" id="acel:acsn021_06260"/>
<organism evidence="1 2">
    <name type="scientific">Anaerocolumna cellulosilytica</name>
    <dbReference type="NCBI Taxonomy" id="433286"/>
    <lineage>
        <taxon>Bacteria</taxon>
        <taxon>Bacillati</taxon>
        <taxon>Bacillota</taxon>
        <taxon>Clostridia</taxon>
        <taxon>Lachnospirales</taxon>
        <taxon>Lachnospiraceae</taxon>
        <taxon>Anaerocolumna</taxon>
    </lineage>
</organism>
<keyword evidence="2" id="KW-1185">Reference proteome</keyword>
<dbReference type="Proteomes" id="UP000515561">
    <property type="component" value="Chromosome"/>
</dbReference>
<dbReference type="AlphaFoldDB" id="A0A6S6QYV6"/>
<reference evidence="1 2" key="1">
    <citation type="journal article" date="2016" name="Int. J. Syst. Evol. Microbiol.">
        <title>Descriptions of Anaerotaenia torta gen. nov., sp. nov. and Anaerocolumna cellulosilytica gen. nov., sp. nov. isolated from a methanogenic reactor of cattle waste.</title>
        <authorList>
            <person name="Uek A."/>
            <person name="Ohtaki Y."/>
            <person name="Kaku N."/>
            <person name="Ueki K."/>
        </authorList>
    </citation>
    <scope>NUCLEOTIDE SEQUENCE [LARGE SCALE GENOMIC DNA]</scope>
    <source>
        <strain evidence="1 2">SN021</strain>
    </source>
</reference>
<name>A0A6S6QYV6_9FIRM</name>
<dbReference type="RefSeq" id="WP_184096205.1">
    <property type="nucleotide sequence ID" value="NZ_AP023367.1"/>
</dbReference>
<gene>
    <name evidence="1" type="ORF">acsn021_06260</name>
</gene>
<sequence length="164" mass="19596">MKSIETKNHADKIKELMGQERLITKAEREYIEDCIYFKNNKKVIVFIFVAFYIIVFILSALFYYLSSSLKSGIIAFIVVNLYMFACMLPTRYHMVKTFKQEEIWVREAYLKVMNKYHLGWFEINDNGKEEVLLIKATVSEKIYRYDKVIIVKVHKTAYIYKARD</sequence>
<proteinExistence type="predicted"/>
<evidence type="ECO:0000313" key="1">
    <source>
        <dbReference type="EMBL" id="BCJ93057.1"/>
    </source>
</evidence>
<protein>
    <submittedName>
        <fullName evidence="1">Uncharacterized protein</fullName>
    </submittedName>
</protein>